<dbReference type="EMBL" id="BAABJP010000030">
    <property type="protein sequence ID" value="GAA5165234.1"/>
    <property type="molecule type" value="Genomic_DNA"/>
</dbReference>
<dbReference type="Gene3D" id="3.40.50.300">
    <property type="entry name" value="P-loop containing nucleotide triphosphate hydrolases"/>
    <property type="match status" value="1"/>
</dbReference>
<protein>
    <submittedName>
        <fullName evidence="4">ABC transporter ATP-binding protein</fullName>
    </submittedName>
</protein>
<keyword evidence="5" id="KW-1185">Reference proteome</keyword>
<comment type="caution">
    <text evidence="4">The sequence shown here is derived from an EMBL/GenBank/DDBJ whole genome shotgun (WGS) entry which is preliminary data.</text>
</comment>
<name>A0ABP9QP69_9PSEU</name>
<keyword evidence="2 4" id="KW-0067">ATP-binding</keyword>
<proteinExistence type="predicted"/>
<evidence type="ECO:0000256" key="2">
    <source>
        <dbReference type="ARBA" id="ARBA00022840"/>
    </source>
</evidence>
<sequence length="238" mass="24313">MGLEISGLVVNSGGRAVLPGLTCTAPAGRLTGVFGPPGSGKSTLLRCIAGAQEIAAGEIRTGGTPRRAGYAPGVESIYPELSVVRNVRYFATVWRASRAAADRALAEVEMSALAGEVAGALPAEPRARLSLACALVGEPEVLALDGLTDGLDPVARNDLWARFGALAARGTTVLAAGRALDDALRCDHVLLLNRGELVGEGTPGDLLGGVTSMEHAFVRLSGGSGPIRPDRALAEVAR</sequence>
<dbReference type="SMART" id="SM00382">
    <property type="entry name" value="AAA"/>
    <property type="match status" value="1"/>
</dbReference>
<gene>
    <name evidence="4" type="ORF">GCM10023321_55010</name>
</gene>
<dbReference type="PROSITE" id="PS50893">
    <property type="entry name" value="ABC_TRANSPORTER_2"/>
    <property type="match status" value="1"/>
</dbReference>
<dbReference type="InterPro" id="IPR003439">
    <property type="entry name" value="ABC_transporter-like_ATP-bd"/>
</dbReference>
<accession>A0ABP9QP69</accession>
<reference evidence="5" key="1">
    <citation type="journal article" date="2019" name="Int. J. Syst. Evol. Microbiol.">
        <title>The Global Catalogue of Microorganisms (GCM) 10K type strain sequencing project: providing services to taxonomists for standard genome sequencing and annotation.</title>
        <authorList>
            <consortium name="The Broad Institute Genomics Platform"/>
            <consortium name="The Broad Institute Genome Sequencing Center for Infectious Disease"/>
            <person name="Wu L."/>
            <person name="Ma J."/>
        </authorList>
    </citation>
    <scope>NUCLEOTIDE SEQUENCE [LARGE SCALE GENOMIC DNA]</scope>
    <source>
        <strain evidence="5">JCM 18303</strain>
    </source>
</reference>
<dbReference type="Proteomes" id="UP001428817">
    <property type="component" value="Unassembled WGS sequence"/>
</dbReference>
<feature type="domain" description="ABC transporter" evidence="3">
    <location>
        <begin position="3"/>
        <end position="219"/>
    </location>
</feature>
<dbReference type="SUPFAM" id="SSF52540">
    <property type="entry name" value="P-loop containing nucleoside triphosphate hydrolases"/>
    <property type="match status" value="1"/>
</dbReference>
<dbReference type="PANTHER" id="PTHR43038:SF3">
    <property type="entry name" value="ABC TRANSPORTER G FAMILY MEMBER 20 ISOFORM X1"/>
    <property type="match status" value="1"/>
</dbReference>
<evidence type="ECO:0000313" key="5">
    <source>
        <dbReference type="Proteomes" id="UP001428817"/>
    </source>
</evidence>
<dbReference type="InterPro" id="IPR027417">
    <property type="entry name" value="P-loop_NTPase"/>
</dbReference>
<dbReference type="InterPro" id="IPR003593">
    <property type="entry name" value="AAA+_ATPase"/>
</dbReference>
<dbReference type="PANTHER" id="PTHR43038">
    <property type="entry name" value="ATP-BINDING CASSETTE, SUB-FAMILY H, MEMBER 1"/>
    <property type="match status" value="1"/>
</dbReference>
<evidence type="ECO:0000259" key="3">
    <source>
        <dbReference type="PROSITE" id="PS50893"/>
    </source>
</evidence>
<organism evidence="4 5">
    <name type="scientific">Pseudonocardia eucalypti</name>
    <dbReference type="NCBI Taxonomy" id="648755"/>
    <lineage>
        <taxon>Bacteria</taxon>
        <taxon>Bacillati</taxon>
        <taxon>Actinomycetota</taxon>
        <taxon>Actinomycetes</taxon>
        <taxon>Pseudonocardiales</taxon>
        <taxon>Pseudonocardiaceae</taxon>
        <taxon>Pseudonocardia</taxon>
    </lineage>
</organism>
<dbReference type="RefSeq" id="WP_185062573.1">
    <property type="nucleotide sequence ID" value="NZ_BAABJP010000030.1"/>
</dbReference>
<keyword evidence="1" id="KW-0547">Nucleotide-binding</keyword>
<evidence type="ECO:0000256" key="1">
    <source>
        <dbReference type="ARBA" id="ARBA00022741"/>
    </source>
</evidence>
<dbReference type="Pfam" id="PF00005">
    <property type="entry name" value="ABC_tran"/>
    <property type="match status" value="1"/>
</dbReference>
<dbReference type="GO" id="GO:0005524">
    <property type="term" value="F:ATP binding"/>
    <property type="evidence" value="ECO:0007669"/>
    <property type="project" value="UniProtKB-KW"/>
</dbReference>
<evidence type="ECO:0000313" key="4">
    <source>
        <dbReference type="EMBL" id="GAA5165234.1"/>
    </source>
</evidence>